<evidence type="ECO:0000256" key="9">
    <source>
        <dbReference type="ARBA" id="ARBA00023141"/>
    </source>
</evidence>
<dbReference type="RefSeq" id="WP_349227858.1">
    <property type="nucleotide sequence ID" value="NZ_JBBNOP010000015.1"/>
</dbReference>
<comment type="caution">
    <text evidence="13">The sequence shown here is derived from an EMBL/GenBank/DDBJ whole genome shotgun (WGS) entry which is preliminary data.</text>
</comment>
<dbReference type="Proteomes" id="UP001487305">
    <property type="component" value="Unassembled WGS sequence"/>
</dbReference>
<keyword evidence="8 11" id="KW-0067">ATP-binding</keyword>
<feature type="binding site" evidence="11">
    <location>
        <begin position="75"/>
        <end position="80"/>
    </location>
    <ligand>
        <name>ATP</name>
        <dbReference type="ChEBI" id="CHEBI:30616"/>
    </ligand>
</feature>
<name>A0ABV1JH28_9ACTN</name>
<proteinExistence type="inferred from homology"/>
<keyword evidence="11" id="KW-0963">Cytoplasm</keyword>
<evidence type="ECO:0000256" key="5">
    <source>
        <dbReference type="ARBA" id="ARBA00022679"/>
    </source>
</evidence>
<dbReference type="CDD" id="cd00464">
    <property type="entry name" value="SK"/>
    <property type="match status" value="1"/>
</dbReference>
<comment type="subunit">
    <text evidence="11">Monomer.</text>
</comment>
<reference evidence="13 14" key="1">
    <citation type="submission" date="2024-04" db="EMBL/GenBank/DDBJ databases">
        <title>Human intestinal bacterial collection.</title>
        <authorList>
            <person name="Pauvert C."/>
            <person name="Hitch T.C.A."/>
            <person name="Clavel T."/>
        </authorList>
    </citation>
    <scope>NUCLEOTIDE SEQUENCE [LARGE SCALE GENOMIC DNA]</scope>
    <source>
        <strain evidence="13 14">CLA-KB-H42</strain>
    </source>
</reference>
<sequence length="238" mass="26033">MANKKQQRPIHQGPPSDRGNAQGPQGKGSPARAGKPNRQAPSPKAQAGRPKQRTQPAQRPPCTLGRPVFFVGFMGAGKTSVSRRLARMCRISSIDLDTYIERREDKKVKEIFAAVGEGGFRAMETEVLREFTAAEPALVSCGGGIVKAAENREILKRGGFVVYLKVSADEAQSRISDLSTRPLFNDLAQARKTNEERLPLYEEVADVVIDTAGKSVGRIAAEVRDVLKKEGILWQSHE</sequence>
<dbReference type="PRINTS" id="PR01100">
    <property type="entry name" value="SHIKIMTKNASE"/>
</dbReference>
<accession>A0ABV1JH28</accession>
<feature type="region of interest" description="Disordered" evidence="12">
    <location>
        <begin position="1"/>
        <end position="63"/>
    </location>
</feature>
<dbReference type="InterPro" id="IPR031322">
    <property type="entry name" value="Shikimate/glucono_kinase"/>
</dbReference>
<dbReference type="HAMAP" id="MF_00109">
    <property type="entry name" value="Shikimate_kinase"/>
    <property type="match status" value="1"/>
</dbReference>
<keyword evidence="9 11" id="KW-0057">Aromatic amino acid biosynthesis</keyword>
<dbReference type="GO" id="GO:0016301">
    <property type="term" value="F:kinase activity"/>
    <property type="evidence" value="ECO:0007669"/>
    <property type="project" value="UniProtKB-KW"/>
</dbReference>
<keyword evidence="5 11" id="KW-0808">Transferase</keyword>
<evidence type="ECO:0000256" key="2">
    <source>
        <dbReference type="ARBA" id="ARBA00006997"/>
    </source>
</evidence>
<dbReference type="InterPro" id="IPR027417">
    <property type="entry name" value="P-loop_NTPase"/>
</dbReference>
<gene>
    <name evidence="11" type="primary">aroK</name>
    <name evidence="13" type="ORF">AAA083_13655</name>
</gene>
<dbReference type="SUPFAM" id="SSF52540">
    <property type="entry name" value="P-loop containing nucleoside triphosphate hydrolases"/>
    <property type="match status" value="1"/>
</dbReference>
<evidence type="ECO:0000313" key="13">
    <source>
        <dbReference type="EMBL" id="MEQ3364023.1"/>
    </source>
</evidence>
<dbReference type="InterPro" id="IPR000623">
    <property type="entry name" value="Shikimate_kinase/TSH1"/>
</dbReference>
<dbReference type="PANTHER" id="PTHR21087">
    <property type="entry name" value="SHIKIMATE KINASE"/>
    <property type="match status" value="1"/>
</dbReference>
<keyword evidence="6 11" id="KW-0547">Nucleotide-binding</keyword>
<dbReference type="PANTHER" id="PTHR21087:SF16">
    <property type="entry name" value="SHIKIMATE KINASE 1, CHLOROPLASTIC"/>
    <property type="match status" value="1"/>
</dbReference>
<protein>
    <recommendedName>
        <fullName evidence="3 11">Shikimate kinase</fullName>
        <shortName evidence="11">SK</shortName>
        <ecNumber evidence="3 11">2.7.1.71</ecNumber>
    </recommendedName>
</protein>
<evidence type="ECO:0000256" key="4">
    <source>
        <dbReference type="ARBA" id="ARBA00022605"/>
    </source>
</evidence>
<evidence type="ECO:0000256" key="12">
    <source>
        <dbReference type="SAM" id="MobiDB-lite"/>
    </source>
</evidence>
<feature type="binding site" evidence="11">
    <location>
        <position position="181"/>
    </location>
    <ligand>
        <name>ATP</name>
        <dbReference type="ChEBI" id="CHEBI:30616"/>
    </ligand>
</feature>
<dbReference type="PROSITE" id="PS01128">
    <property type="entry name" value="SHIKIMATE_KINASE"/>
    <property type="match status" value="1"/>
</dbReference>
<feature type="binding site" evidence="11">
    <location>
        <position position="143"/>
    </location>
    <ligand>
        <name>substrate</name>
    </ligand>
</feature>
<evidence type="ECO:0000256" key="11">
    <source>
        <dbReference type="HAMAP-Rule" id="MF_00109"/>
    </source>
</evidence>
<keyword evidence="7 11" id="KW-0418">Kinase</keyword>
<keyword evidence="11" id="KW-0460">Magnesium</keyword>
<evidence type="ECO:0000313" key="14">
    <source>
        <dbReference type="Proteomes" id="UP001487305"/>
    </source>
</evidence>
<evidence type="ECO:0000256" key="6">
    <source>
        <dbReference type="ARBA" id="ARBA00022741"/>
    </source>
</evidence>
<dbReference type="Pfam" id="PF01202">
    <property type="entry name" value="SKI"/>
    <property type="match status" value="1"/>
</dbReference>
<comment type="similarity">
    <text evidence="2 11">Belongs to the shikimate kinase family.</text>
</comment>
<feature type="binding site" evidence="11">
    <location>
        <position position="197"/>
    </location>
    <ligand>
        <name>substrate</name>
    </ligand>
</feature>
<organism evidence="13 14">
    <name type="scientific">Raoultibacter massiliensis</name>
    <dbReference type="NCBI Taxonomy" id="1852371"/>
    <lineage>
        <taxon>Bacteria</taxon>
        <taxon>Bacillati</taxon>
        <taxon>Actinomycetota</taxon>
        <taxon>Coriobacteriia</taxon>
        <taxon>Eggerthellales</taxon>
        <taxon>Eggerthellaceae</taxon>
        <taxon>Raoultibacter</taxon>
    </lineage>
</organism>
<dbReference type="InterPro" id="IPR023000">
    <property type="entry name" value="Shikimate_kinase_CS"/>
</dbReference>
<keyword evidence="14" id="KW-1185">Reference proteome</keyword>
<comment type="function">
    <text evidence="11">Catalyzes the specific phosphorylation of the 3-hydroxyl group of shikimic acid using ATP as a cosubstrate.</text>
</comment>
<comment type="cofactor">
    <cofactor evidence="11">
        <name>Mg(2+)</name>
        <dbReference type="ChEBI" id="CHEBI:18420"/>
    </cofactor>
    <text evidence="11">Binds 1 Mg(2+) ion per subunit.</text>
</comment>
<feature type="binding site" evidence="11">
    <location>
        <position position="97"/>
    </location>
    <ligand>
        <name>substrate</name>
    </ligand>
</feature>
<keyword evidence="4 11" id="KW-0028">Amino-acid biosynthesis</keyword>
<evidence type="ECO:0000256" key="8">
    <source>
        <dbReference type="ARBA" id="ARBA00022840"/>
    </source>
</evidence>
<comment type="subcellular location">
    <subcellularLocation>
        <location evidence="11">Cytoplasm</location>
    </subcellularLocation>
</comment>
<feature type="binding site" evidence="11">
    <location>
        <position position="79"/>
    </location>
    <ligand>
        <name>Mg(2+)</name>
        <dbReference type="ChEBI" id="CHEBI:18420"/>
    </ligand>
</feature>
<feature type="binding site" evidence="11">
    <location>
        <position position="121"/>
    </location>
    <ligand>
        <name>substrate</name>
    </ligand>
</feature>
<evidence type="ECO:0000256" key="3">
    <source>
        <dbReference type="ARBA" id="ARBA00012154"/>
    </source>
</evidence>
<comment type="pathway">
    <text evidence="1 11">Metabolic intermediate biosynthesis; chorismate biosynthesis; chorismate from D-erythrose 4-phosphate and phosphoenolpyruvate: step 5/7.</text>
</comment>
<evidence type="ECO:0000256" key="1">
    <source>
        <dbReference type="ARBA" id="ARBA00004842"/>
    </source>
</evidence>
<dbReference type="EC" id="2.7.1.71" evidence="3 11"/>
<keyword evidence="11" id="KW-0479">Metal-binding</keyword>
<comment type="caution">
    <text evidence="11">Lacks conserved residue(s) required for the propagation of feature annotation.</text>
</comment>
<comment type="catalytic activity">
    <reaction evidence="10 11">
        <text>shikimate + ATP = 3-phosphoshikimate + ADP + H(+)</text>
        <dbReference type="Rhea" id="RHEA:13121"/>
        <dbReference type="ChEBI" id="CHEBI:15378"/>
        <dbReference type="ChEBI" id="CHEBI:30616"/>
        <dbReference type="ChEBI" id="CHEBI:36208"/>
        <dbReference type="ChEBI" id="CHEBI:145989"/>
        <dbReference type="ChEBI" id="CHEBI:456216"/>
        <dbReference type="EC" id="2.7.1.71"/>
    </reaction>
</comment>
<dbReference type="Gene3D" id="3.40.50.300">
    <property type="entry name" value="P-loop containing nucleotide triphosphate hydrolases"/>
    <property type="match status" value="1"/>
</dbReference>
<dbReference type="EMBL" id="JBBNOP010000015">
    <property type="protein sequence ID" value="MEQ3364023.1"/>
    <property type="molecule type" value="Genomic_DNA"/>
</dbReference>
<evidence type="ECO:0000256" key="10">
    <source>
        <dbReference type="ARBA" id="ARBA00048567"/>
    </source>
</evidence>
<evidence type="ECO:0000256" key="7">
    <source>
        <dbReference type="ARBA" id="ARBA00022777"/>
    </source>
</evidence>